<feature type="domain" description="TM2" evidence="6">
    <location>
        <begin position="4"/>
        <end position="54"/>
    </location>
</feature>
<evidence type="ECO:0000259" key="6">
    <source>
        <dbReference type="Pfam" id="PF05154"/>
    </source>
</evidence>
<evidence type="ECO:0000256" key="3">
    <source>
        <dbReference type="ARBA" id="ARBA00022989"/>
    </source>
</evidence>
<accession>A0ABW2NL10</accession>
<evidence type="ECO:0000256" key="2">
    <source>
        <dbReference type="ARBA" id="ARBA00022692"/>
    </source>
</evidence>
<comment type="caution">
    <text evidence="7">The sequence shown here is derived from an EMBL/GenBank/DDBJ whole genome shotgun (WGS) entry which is preliminary data.</text>
</comment>
<evidence type="ECO:0000256" key="5">
    <source>
        <dbReference type="SAM" id="Phobius"/>
    </source>
</evidence>
<feature type="transmembrane region" description="Helical" evidence="5">
    <location>
        <begin position="33"/>
        <end position="54"/>
    </location>
</feature>
<reference evidence="8" key="1">
    <citation type="journal article" date="2019" name="Int. J. Syst. Evol. Microbiol.">
        <title>The Global Catalogue of Microorganisms (GCM) 10K type strain sequencing project: providing services to taxonomists for standard genome sequencing and annotation.</title>
        <authorList>
            <consortium name="The Broad Institute Genomics Platform"/>
            <consortium name="The Broad Institute Genome Sequencing Center for Infectious Disease"/>
            <person name="Wu L."/>
            <person name="Ma J."/>
        </authorList>
    </citation>
    <scope>NUCLEOTIDE SEQUENCE [LARGE SCALE GENOMIC DNA]</scope>
    <source>
        <strain evidence="8">NBRC 106396</strain>
    </source>
</reference>
<evidence type="ECO:0000313" key="8">
    <source>
        <dbReference type="Proteomes" id="UP001596549"/>
    </source>
</evidence>
<name>A0ABW2NL10_9BACL</name>
<proteinExistence type="predicted"/>
<evidence type="ECO:0000313" key="7">
    <source>
        <dbReference type="EMBL" id="MFC7371106.1"/>
    </source>
</evidence>
<organism evidence="7 8">
    <name type="scientific">Fictibacillus iocasae</name>
    <dbReference type="NCBI Taxonomy" id="2715437"/>
    <lineage>
        <taxon>Bacteria</taxon>
        <taxon>Bacillati</taxon>
        <taxon>Bacillota</taxon>
        <taxon>Bacilli</taxon>
        <taxon>Bacillales</taxon>
        <taxon>Fictibacillaceae</taxon>
        <taxon>Fictibacillus</taxon>
    </lineage>
</organism>
<keyword evidence="8" id="KW-1185">Reference proteome</keyword>
<keyword evidence="2 5" id="KW-0812">Transmembrane</keyword>
<evidence type="ECO:0000256" key="1">
    <source>
        <dbReference type="ARBA" id="ARBA00004141"/>
    </source>
</evidence>
<keyword evidence="3 5" id="KW-1133">Transmembrane helix</keyword>
<dbReference type="RefSeq" id="WP_379747350.1">
    <property type="nucleotide sequence ID" value="NZ_JBHTCP010000010.1"/>
</dbReference>
<dbReference type="Pfam" id="PF05154">
    <property type="entry name" value="TM2"/>
    <property type="match status" value="1"/>
</dbReference>
<feature type="transmembrane region" description="Helical" evidence="5">
    <location>
        <begin position="7"/>
        <end position="27"/>
    </location>
</feature>
<comment type="subcellular location">
    <subcellularLocation>
        <location evidence="1">Membrane</location>
        <topology evidence="1">Multi-pass membrane protein</topology>
    </subcellularLocation>
</comment>
<dbReference type="Proteomes" id="UP001596549">
    <property type="component" value="Unassembled WGS sequence"/>
</dbReference>
<keyword evidence="4 5" id="KW-0472">Membrane</keyword>
<gene>
    <name evidence="7" type="ORF">ACFQPF_05405</name>
</gene>
<protein>
    <submittedName>
        <fullName evidence="7">NINE protein</fullName>
    </submittedName>
</protein>
<dbReference type="InterPro" id="IPR007829">
    <property type="entry name" value="TM2"/>
</dbReference>
<evidence type="ECO:0000256" key="4">
    <source>
        <dbReference type="ARBA" id="ARBA00023136"/>
    </source>
</evidence>
<dbReference type="EMBL" id="JBHTCP010000010">
    <property type="protein sequence ID" value="MFC7371106.1"/>
    <property type="molecule type" value="Genomic_DNA"/>
</dbReference>
<sequence>MTERKSFGLALIIWFFFGGFGGHRIYVQEKASVILWYWLAAIFTLSIICWIDLFRLKSMIRTSYEEEVMRERALRA</sequence>